<feature type="domain" description="Methyltransferase" evidence="1">
    <location>
        <begin position="61"/>
        <end position="186"/>
    </location>
</feature>
<gene>
    <name evidence="2" type="ORF">SARC_09717</name>
</gene>
<dbReference type="Gene3D" id="3.40.50.150">
    <property type="entry name" value="Vaccinia Virus protein VP39"/>
    <property type="match status" value="1"/>
</dbReference>
<evidence type="ECO:0000313" key="3">
    <source>
        <dbReference type="Proteomes" id="UP000054560"/>
    </source>
</evidence>
<accession>A0A0L0FM26</accession>
<dbReference type="SUPFAM" id="SSF53335">
    <property type="entry name" value="S-adenosyl-L-methionine-dependent methyltransferases"/>
    <property type="match status" value="1"/>
</dbReference>
<evidence type="ECO:0000313" key="2">
    <source>
        <dbReference type="EMBL" id="KNC77832.1"/>
    </source>
</evidence>
<sequence>MSSNLGAAMHFFPNTRVHDAYSWCYNTTCNTFGSLRSGIYDRIITSFTTIWYKSVLECVDDDSHLLDVGVGTGAALVANADIIKRKRLHIVGVDYDAAYIERCQQLIDMHDLKNHIEAVCCSFYDYPEASCTKVADDGVEPQTNTNTLGNSVDSVTFDNIYFSGSFMIFPDKEAALRKAASLLSSRTMGRMYFTQTFELSRNWLLECIKPKLSYWTTIDFGEVTYVNVFEDVLNGGDVETVKVVQIDDGKAVVGVRESRLVVAKCRDM</sequence>
<dbReference type="CDD" id="cd02440">
    <property type="entry name" value="AdoMet_MTases"/>
    <property type="match status" value="1"/>
</dbReference>
<evidence type="ECO:0000259" key="1">
    <source>
        <dbReference type="Pfam" id="PF13847"/>
    </source>
</evidence>
<dbReference type="Proteomes" id="UP000054560">
    <property type="component" value="Unassembled WGS sequence"/>
</dbReference>
<proteinExistence type="predicted"/>
<keyword evidence="3" id="KW-1185">Reference proteome</keyword>
<dbReference type="InterPro" id="IPR029063">
    <property type="entry name" value="SAM-dependent_MTases_sf"/>
</dbReference>
<dbReference type="OrthoDB" id="540004at2759"/>
<dbReference type="Pfam" id="PF13847">
    <property type="entry name" value="Methyltransf_31"/>
    <property type="match status" value="1"/>
</dbReference>
<dbReference type="AlphaFoldDB" id="A0A0L0FM26"/>
<organism evidence="2 3">
    <name type="scientific">Sphaeroforma arctica JP610</name>
    <dbReference type="NCBI Taxonomy" id="667725"/>
    <lineage>
        <taxon>Eukaryota</taxon>
        <taxon>Ichthyosporea</taxon>
        <taxon>Ichthyophonida</taxon>
        <taxon>Sphaeroforma</taxon>
    </lineage>
</organism>
<protein>
    <recommendedName>
        <fullName evidence="1">Methyltransferase domain-containing protein</fullName>
    </recommendedName>
</protein>
<dbReference type="InterPro" id="IPR025714">
    <property type="entry name" value="Methyltranfer_dom"/>
</dbReference>
<name>A0A0L0FM26_9EUKA</name>
<dbReference type="RefSeq" id="XP_014151734.1">
    <property type="nucleotide sequence ID" value="XM_014296259.1"/>
</dbReference>
<dbReference type="eggNOG" id="ENOG502RYDU">
    <property type="taxonomic scope" value="Eukaryota"/>
</dbReference>
<dbReference type="EMBL" id="KQ242620">
    <property type="protein sequence ID" value="KNC77832.1"/>
    <property type="molecule type" value="Genomic_DNA"/>
</dbReference>
<reference evidence="2 3" key="1">
    <citation type="submission" date="2011-02" db="EMBL/GenBank/DDBJ databases">
        <title>The Genome Sequence of Sphaeroforma arctica JP610.</title>
        <authorList>
            <consortium name="The Broad Institute Genome Sequencing Platform"/>
            <person name="Russ C."/>
            <person name="Cuomo C."/>
            <person name="Young S.K."/>
            <person name="Zeng Q."/>
            <person name="Gargeya S."/>
            <person name="Alvarado L."/>
            <person name="Berlin A."/>
            <person name="Chapman S.B."/>
            <person name="Chen Z."/>
            <person name="Freedman E."/>
            <person name="Gellesch M."/>
            <person name="Goldberg J."/>
            <person name="Griggs A."/>
            <person name="Gujja S."/>
            <person name="Heilman E."/>
            <person name="Heiman D."/>
            <person name="Howarth C."/>
            <person name="Mehta T."/>
            <person name="Neiman D."/>
            <person name="Pearson M."/>
            <person name="Roberts A."/>
            <person name="Saif S."/>
            <person name="Shea T."/>
            <person name="Shenoy N."/>
            <person name="Sisk P."/>
            <person name="Stolte C."/>
            <person name="Sykes S."/>
            <person name="White J."/>
            <person name="Yandava C."/>
            <person name="Burger G."/>
            <person name="Gray M.W."/>
            <person name="Holland P.W.H."/>
            <person name="King N."/>
            <person name="Lang F.B.F."/>
            <person name="Roger A.J."/>
            <person name="Ruiz-Trillo I."/>
            <person name="Haas B."/>
            <person name="Nusbaum C."/>
            <person name="Birren B."/>
        </authorList>
    </citation>
    <scope>NUCLEOTIDE SEQUENCE [LARGE SCALE GENOMIC DNA]</scope>
    <source>
        <strain evidence="2 3">JP610</strain>
    </source>
</reference>
<dbReference type="GeneID" id="25910221"/>